<evidence type="ECO:0000313" key="2">
    <source>
        <dbReference type="WBParaSite" id="nRc.2.0.1.t03389-RA"/>
    </source>
</evidence>
<organism evidence="1 2">
    <name type="scientific">Romanomermis culicivorax</name>
    <name type="common">Nematode worm</name>
    <dbReference type="NCBI Taxonomy" id="13658"/>
    <lineage>
        <taxon>Eukaryota</taxon>
        <taxon>Metazoa</taxon>
        <taxon>Ecdysozoa</taxon>
        <taxon>Nematoda</taxon>
        <taxon>Enoplea</taxon>
        <taxon>Dorylaimia</taxon>
        <taxon>Mermithida</taxon>
        <taxon>Mermithoidea</taxon>
        <taxon>Mermithidae</taxon>
        <taxon>Romanomermis</taxon>
    </lineage>
</organism>
<sequence length="90" mass="8984">MVLSTGLMVMTKASWGTAVLVVVATETVVAGIDVTVVDNSSAQAVIDEDAVVIVAVSNLVVVVSKPIGQARGNGALNSGWDGGLSSAIQC</sequence>
<dbReference type="Proteomes" id="UP000887565">
    <property type="component" value="Unplaced"/>
</dbReference>
<evidence type="ECO:0000313" key="1">
    <source>
        <dbReference type="Proteomes" id="UP000887565"/>
    </source>
</evidence>
<accession>A0A915HNV8</accession>
<name>A0A915HNV8_ROMCU</name>
<dbReference type="AlphaFoldDB" id="A0A915HNV8"/>
<protein>
    <submittedName>
        <fullName evidence="2">Secreted protein</fullName>
    </submittedName>
</protein>
<proteinExistence type="predicted"/>
<dbReference type="WBParaSite" id="nRc.2.0.1.t03389-RA">
    <property type="protein sequence ID" value="nRc.2.0.1.t03389-RA"/>
    <property type="gene ID" value="nRc.2.0.1.g03389"/>
</dbReference>
<keyword evidence="1" id="KW-1185">Reference proteome</keyword>
<reference evidence="2" key="1">
    <citation type="submission" date="2022-11" db="UniProtKB">
        <authorList>
            <consortium name="WormBaseParasite"/>
        </authorList>
    </citation>
    <scope>IDENTIFICATION</scope>
</reference>